<name>A0A7S9WTQ8_9BACT</name>
<reference evidence="1 2" key="1">
    <citation type="journal article" date="2018" name="Emerg. Microbes Infect.">
        <title>Genomic analysis of oral Campylobacter concisus strains identified a potential bacterial molecular marker associated with active Crohn's disease.</title>
        <authorList>
            <person name="Liu F."/>
            <person name="Ma R."/>
            <person name="Tay C.Y.A."/>
            <person name="Octavia S."/>
            <person name="Lan R."/>
            <person name="Chung H.K.L."/>
            <person name="Riordan S.M."/>
            <person name="Grimm M.C."/>
            <person name="Leong R.W."/>
            <person name="Tanaka M.M."/>
            <person name="Connor S."/>
            <person name="Zhang L."/>
        </authorList>
    </citation>
    <scope>NUCLEOTIDE SEQUENCE [LARGE SCALE GENOMIC DNA]</scope>
    <source>
        <strain evidence="1 2">P1CDO3</strain>
    </source>
</reference>
<dbReference type="RefSeq" id="WP_196377353.1">
    <property type="nucleotide sequence ID" value="NZ_CP049266.1"/>
</dbReference>
<gene>
    <name evidence="1" type="ORF">CVT01_09595</name>
</gene>
<dbReference type="EMBL" id="CP049266">
    <property type="protein sequence ID" value="QPH92735.1"/>
    <property type="molecule type" value="Genomic_DNA"/>
</dbReference>
<evidence type="ECO:0000313" key="1">
    <source>
        <dbReference type="EMBL" id="QPH92735.1"/>
    </source>
</evidence>
<evidence type="ECO:0000313" key="2">
    <source>
        <dbReference type="Proteomes" id="UP000594404"/>
    </source>
</evidence>
<organism evidence="1 2">
    <name type="scientific">Campylobacter concisus</name>
    <dbReference type="NCBI Taxonomy" id="199"/>
    <lineage>
        <taxon>Bacteria</taxon>
        <taxon>Pseudomonadati</taxon>
        <taxon>Campylobacterota</taxon>
        <taxon>Epsilonproteobacteria</taxon>
        <taxon>Campylobacterales</taxon>
        <taxon>Campylobacteraceae</taxon>
        <taxon>Campylobacter</taxon>
    </lineage>
</organism>
<accession>A0A7S9WTQ8</accession>
<dbReference type="AlphaFoldDB" id="A0A7S9WTQ8"/>
<proteinExistence type="predicted"/>
<protein>
    <submittedName>
        <fullName evidence="1">Uncharacterized protein</fullName>
    </submittedName>
</protein>
<sequence length="167" mass="19430">MKLVANIPNIKQIMSISNLSCGYILINESIILTKKWQHKYTAKKVMDLSNGRMLVNTTSDIVILYKNMQTKILIENSEFDFATELKNKKILMQLENKLIIFSDYVKQVNEAELISKVKLKEYKLAYVLNNYHDHCISILPNNNILIKINNSIKLFSENMEELAFIKN</sequence>
<dbReference type="Proteomes" id="UP000594404">
    <property type="component" value="Chromosome"/>
</dbReference>